<dbReference type="EMBL" id="UASS01000039">
    <property type="protein sequence ID" value="SPX62570.1"/>
    <property type="molecule type" value="Genomic_DNA"/>
</dbReference>
<dbReference type="RefSeq" id="WP_082646628.1">
    <property type="nucleotide sequence ID" value="NZ_CAAAHT010000001.1"/>
</dbReference>
<keyword evidence="2" id="KW-0966">Cell projection</keyword>
<dbReference type="AlphaFoldDB" id="A0A0W0TL39"/>
<evidence type="ECO:0000313" key="4">
    <source>
        <dbReference type="Proteomes" id="UP000054698"/>
    </source>
</evidence>
<keyword evidence="2" id="KW-0969">Cilium</keyword>
<dbReference type="Proteomes" id="UP000251942">
    <property type="component" value="Unassembled WGS sequence"/>
</dbReference>
<gene>
    <name evidence="2" type="ORF">Lfee_2112</name>
    <name evidence="3" type="ORF">NCTC12022_03332</name>
</gene>
<keyword evidence="4" id="KW-1185">Reference proteome</keyword>
<name>A0A0W0TL39_9GAMM</name>
<dbReference type="EMBL" id="LNYB01000081">
    <property type="protein sequence ID" value="KTC96314.1"/>
    <property type="molecule type" value="Genomic_DNA"/>
</dbReference>
<evidence type="ECO:0000313" key="5">
    <source>
        <dbReference type="Proteomes" id="UP000251942"/>
    </source>
</evidence>
<dbReference type="OrthoDB" id="5644501at2"/>
<proteinExistence type="predicted"/>
<dbReference type="Proteomes" id="UP000054698">
    <property type="component" value="Unassembled WGS sequence"/>
</dbReference>
<reference evidence="2 4" key="1">
    <citation type="submission" date="2015-11" db="EMBL/GenBank/DDBJ databases">
        <title>Genomic analysis of 38 Legionella species identifies large and diverse effector repertoires.</title>
        <authorList>
            <person name="Burstein D."/>
            <person name="Amaro F."/>
            <person name="Zusman T."/>
            <person name="Lifshitz Z."/>
            <person name="Cohen O."/>
            <person name="Gilbert J.A."/>
            <person name="Pupko T."/>
            <person name="Shuman H.A."/>
            <person name="Segal G."/>
        </authorList>
    </citation>
    <scope>NUCLEOTIDE SEQUENCE [LARGE SCALE GENOMIC DNA]</scope>
    <source>
        <strain evidence="2 4">WO-44C</strain>
    </source>
</reference>
<evidence type="ECO:0000313" key="2">
    <source>
        <dbReference type="EMBL" id="KTC96314.1"/>
    </source>
</evidence>
<keyword evidence="1" id="KW-0732">Signal</keyword>
<organism evidence="2 4">
    <name type="scientific">Legionella feeleii</name>
    <dbReference type="NCBI Taxonomy" id="453"/>
    <lineage>
        <taxon>Bacteria</taxon>
        <taxon>Pseudomonadati</taxon>
        <taxon>Pseudomonadota</taxon>
        <taxon>Gammaproteobacteria</taxon>
        <taxon>Legionellales</taxon>
        <taxon>Legionellaceae</taxon>
        <taxon>Legionella</taxon>
    </lineage>
</organism>
<reference evidence="3 5" key="2">
    <citation type="submission" date="2018-06" db="EMBL/GenBank/DDBJ databases">
        <authorList>
            <consortium name="Pathogen Informatics"/>
            <person name="Doyle S."/>
        </authorList>
    </citation>
    <scope>NUCLEOTIDE SEQUENCE [LARGE SCALE GENOMIC DNA]</scope>
    <source>
        <strain evidence="3 5">NCTC12022</strain>
    </source>
</reference>
<dbReference type="PATRIC" id="fig|453.4.peg.2312"/>
<evidence type="ECO:0000256" key="1">
    <source>
        <dbReference type="SAM" id="SignalP"/>
    </source>
</evidence>
<dbReference type="SUPFAM" id="SSF53474">
    <property type="entry name" value="alpha/beta-Hydrolases"/>
    <property type="match status" value="1"/>
</dbReference>
<protein>
    <submittedName>
        <fullName evidence="2">ATPases involved in biogenesis of archaeal flagella</fullName>
    </submittedName>
</protein>
<keyword evidence="2" id="KW-0282">Flagellum</keyword>
<sequence>MQLLLGLCLLFFLNFSVAKAADLEIQVKGQKIMLPYWPATGRQLQGGLVMVQGELANEGFLLLNNLAIQFAKLGWAVLLINSAGQQGSTSWIEQLPEALSALRQKENKRLVLLHYGDQLQLSVDYFSKLQSKQVNGLILLSAFDQPVKEDLPKLLRKITFPVVDLTGQFDYQLVLEQAATRHDSMQNKSYITTQIPGADHNYCFARQLLVAYLHGWMKKLQFASPAKPPIVLDNRWLKASR</sequence>
<evidence type="ECO:0000313" key="3">
    <source>
        <dbReference type="EMBL" id="SPX62570.1"/>
    </source>
</evidence>
<dbReference type="Gene3D" id="3.40.50.1820">
    <property type="entry name" value="alpha/beta hydrolase"/>
    <property type="match status" value="1"/>
</dbReference>
<dbReference type="InterPro" id="IPR029058">
    <property type="entry name" value="AB_hydrolase_fold"/>
</dbReference>
<accession>A0A0W0TL39</accession>
<feature type="chain" id="PRO_5036003028" evidence="1">
    <location>
        <begin position="21"/>
        <end position="241"/>
    </location>
</feature>
<feature type="signal peptide" evidence="1">
    <location>
        <begin position="1"/>
        <end position="20"/>
    </location>
</feature>